<dbReference type="PANTHER" id="PTHR22803">
    <property type="entry name" value="MANNOSE, PHOSPHOLIPASE, LECTIN RECEPTOR RELATED"/>
    <property type="match status" value="1"/>
</dbReference>
<evidence type="ECO:0000259" key="3">
    <source>
        <dbReference type="PROSITE" id="PS50041"/>
    </source>
</evidence>
<dbReference type="SMART" id="SM00034">
    <property type="entry name" value="CLECT"/>
    <property type="match status" value="1"/>
</dbReference>
<dbReference type="Pfam" id="PF00059">
    <property type="entry name" value="Lectin_C"/>
    <property type="match status" value="1"/>
</dbReference>
<feature type="domain" description="C-type lectin" evidence="3">
    <location>
        <begin position="67"/>
        <end position="185"/>
    </location>
</feature>
<dbReference type="FunCoup" id="A0A6J2V5A6">
    <property type="interactions" value="789"/>
</dbReference>
<feature type="signal peptide" evidence="2">
    <location>
        <begin position="1"/>
        <end position="21"/>
    </location>
</feature>
<keyword evidence="1" id="KW-1015">Disulfide bond</keyword>
<dbReference type="AlphaFoldDB" id="A0A6J2V5A6"/>
<dbReference type="InterPro" id="IPR016186">
    <property type="entry name" value="C-type_lectin-like/link_sf"/>
</dbReference>
<reference evidence="5" key="1">
    <citation type="submission" date="2025-08" db="UniProtKB">
        <authorList>
            <consortium name="RefSeq"/>
        </authorList>
    </citation>
    <scope>IDENTIFICATION</scope>
</reference>
<dbReference type="PROSITE" id="PS50041">
    <property type="entry name" value="C_TYPE_LECTIN_2"/>
    <property type="match status" value="1"/>
</dbReference>
<dbReference type="InParanoid" id="A0A6J2V5A6"/>
<dbReference type="OrthoDB" id="418245at2759"/>
<dbReference type="GeneID" id="115809430"/>
<keyword evidence="2" id="KW-0732">Signal</keyword>
<sequence length="191" mass="22014">MMFLSRLRFLGVFFLASLAFADEVILDTADEDILGKADEVILDTVNETELERSVQSRTLCPWTWVYSDGRCFKYTATKMDWAAAELNCVSMGANLPSVHSENEYQFLKTLVRTYDPAENPTWLGLSNCQKRNTWFWSDGTKVDYTSWNSGEPNWSKNECCVHFNWSNQKNWNDIPCHEAYSFICVKKAGAR</sequence>
<dbReference type="Proteomes" id="UP000504632">
    <property type="component" value="Chromosome 1"/>
</dbReference>
<dbReference type="RefSeq" id="XP_030626952.1">
    <property type="nucleotide sequence ID" value="XM_030771092.1"/>
</dbReference>
<protein>
    <submittedName>
        <fullName evidence="5">Lactose-binding lectin l-2 isoform X1</fullName>
    </submittedName>
</protein>
<dbReference type="CDD" id="cd00037">
    <property type="entry name" value="CLECT"/>
    <property type="match status" value="1"/>
</dbReference>
<dbReference type="PROSITE" id="PS00615">
    <property type="entry name" value="C_TYPE_LECTIN_1"/>
    <property type="match status" value="1"/>
</dbReference>
<feature type="chain" id="PRO_5026815283" evidence="2">
    <location>
        <begin position="22"/>
        <end position="191"/>
    </location>
</feature>
<proteinExistence type="predicted"/>
<evidence type="ECO:0000256" key="2">
    <source>
        <dbReference type="SAM" id="SignalP"/>
    </source>
</evidence>
<organism evidence="4 5">
    <name type="scientific">Chanos chanos</name>
    <name type="common">Milkfish</name>
    <name type="synonym">Mugil chanos</name>
    <dbReference type="NCBI Taxonomy" id="29144"/>
    <lineage>
        <taxon>Eukaryota</taxon>
        <taxon>Metazoa</taxon>
        <taxon>Chordata</taxon>
        <taxon>Craniata</taxon>
        <taxon>Vertebrata</taxon>
        <taxon>Euteleostomi</taxon>
        <taxon>Actinopterygii</taxon>
        <taxon>Neopterygii</taxon>
        <taxon>Teleostei</taxon>
        <taxon>Ostariophysi</taxon>
        <taxon>Gonorynchiformes</taxon>
        <taxon>Chanidae</taxon>
        <taxon>Chanos</taxon>
    </lineage>
</organism>
<dbReference type="InterPro" id="IPR002353">
    <property type="entry name" value="AntifreezeII"/>
</dbReference>
<dbReference type="InterPro" id="IPR050111">
    <property type="entry name" value="C-type_lectin/snaclec_domain"/>
</dbReference>
<accession>A0A6J2V5A6</accession>
<keyword evidence="4" id="KW-1185">Reference proteome</keyword>
<name>A0A6J2V5A6_CHACN</name>
<dbReference type="InterPro" id="IPR018378">
    <property type="entry name" value="C-type_lectin_CS"/>
</dbReference>
<evidence type="ECO:0000313" key="5">
    <source>
        <dbReference type="RefSeq" id="XP_030626952.1"/>
    </source>
</evidence>
<dbReference type="SUPFAM" id="SSF56436">
    <property type="entry name" value="C-type lectin-like"/>
    <property type="match status" value="1"/>
</dbReference>
<dbReference type="Gene3D" id="3.10.100.10">
    <property type="entry name" value="Mannose-Binding Protein A, subunit A"/>
    <property type="match status" value="1"/>
</dbReference>
<dbReference type="PRINTS" id="PR00356">
    <property type="entry name" value="ANTIFREEZEII"/>
</dbReference>
<gene>
    <name evidence="5" type="primary">LOC115809430</name>
</gene>
<evidence type="ECO:0000313" key="4">
    <source>
        <dbReference type="Proteomes" id="UP000504632"/>
    </source>
</evidence>
<dbReference type="InterPro" id="IPR001304">
    <property type="entry name" value="C-type_lectin-like"/>
</dbReference>
<evidence type="ECO:0000256" key="1">
    <source>
        <dbReference type="ARBA" id="ARBA00023157"/>
    </source>
</evidence>
<dbReference type="InterPro" id="IPR016187">
    <property type="entry name" value="CTDL_fold"/>
</dbReference>